<dbReference type="GO" id="GO:0005737">
    <property type="term" value="C:cytoplasm"/>
    <property type="evidence" value="ECO:0007669"/>
    <property type="project" value="TreeGrafter"/>
</dbReference>
<keyword evidence="7" id="KW-0479">Metal-binding</keyword>
<keyword evidence="4" id="KW-0489">Methyltransferase</keyword>
<comment type="catalytic activity">
    <reaction evidence="12">
        <text>small RNA 3'-end nucleotide + S-adenosyl-L-methionine = small RNA 3'-end 2'-O-methylnucleotide + S-adenosyl-L-homocysteine + H(+)</text>
        <dbReference type="Rhea" id="RHEA:37887"/>
        <dbReference type="Rhea" id="RHEA-COMP:10415"/>
        <dbReference type="Rhea" id="RHEA-COMP:10416"/>
        <dbReference type="ChEBI" id="CHEBI:15378"/>
        <dbReference type="ChEBI" id="CHEBI:57856"/>
        <dbReference type="ChEBI" id="CHEBI:59789"/>
        <dbReference type="ChEBI" id="CHEBI:74896"/>
        <dbReference type="ChEBI" id="CHEBI:74898"/>
        <dbReference type="EC" id="2.1.1.386"/>
    </reaction>
</comment>
<dbReference type="InterPro" id="IPR026610">
    <property type="entry name" value="Hen1"/>
</dbReference>
<keyword evidence="6" id="KW-0949">S-adenosyl-L-methionine</keyword>
<dbReference type="SUPFAM" id="SSF53335">
    <property type="entry name" value="S-adenosyl-L-methionine-dependent methyltransferases"/>
    <property type="match status" value="1"/>
</dbReference>
<reference evidence="15" key="1">
    <citation type="journal article" date="2023" name="bioRxiv">
        <title>Scaffold-level genome assemblies of two parasitoid biocontrol wasps reveal the parthenogenesis mechanism and an associated novel virus.</title>
        <authorList>
            <person name="Inwood S."/>
            <person name="Skelly J."/>
            <person name="Guhlin J."/>
            <person name="Harrop T."/>
            <person name="Goldson S."/>
            <person name="Dearden P."/>
        </authorList>
    </citation>
    <scope>NUCLEOTIDE SEQUENCE</scope>
    <source>
        <strain evidence="15">Lincoln</strain>
        <tissue evidence="15">Whole body</tissue>
    </source>
</reference>
<feature type="chain" id="PRO_5041419880" description="Small RNA 2'-O-methyltransferase" evidence="14">
    <location>
        <begin position="18"/>
        <end position="715"/>
    </location>
</feature>
<evidence type="ECO:0000256" key="9">
    <source>
        <dbReference type="ARBA" id="ARBA00022884"/>
    </source>
</evidence>
<feature type="signal peptide" evidence="14">
    <location>
        <begin position="1"/>
        <end position="17"/>
    </location>
</feature>
<dbReference type="FunFam" id="3.40.50.150:FF:000124">
    <property type="entry name" value="HEN methyltransferase 1"/>
    <property type="match status" value="1"/>
</dbReference>
<dbReference type="InterPro" id="IPR029063">
    <property type="entry name" value="SAM-dependent_MTases_sf"/>
</dbReference>
<protein>
    <recommendedName>
        <fullName evidence="3">Small RNA 2'-O-methyltransferase</fullName>
        <ecNumber evidence="11">2.1.1.386</ecNumber>
    </recommendedName>
</protein>
<evidence type="ECO:0000256" key="5">
    <source>
        <dbReference type="ARBA" id="ARBA00022679"/>
    </source>
</evidence>
<evidence type="ECO:0000256" key="10">
    <source>
        <dbReference type="ARBA" id="ARBA00023158"/>
    </source>
</evidence>
<evidence type="ECO:0000256" key="3">
    <source>
        <dbReference type="ARBA" id="ARBA00021330"/>
    </source>
</evidence>
<dbReference type="Proteomes" id="UP001168972">
    <property type="component" value="Unassembled WGS sequence"/>
</dbReference>
<dbReference type="GO" id="GO:0003723">
    <property type="term" value="F:RNA binding"/>
    <property type="evidence" value="ECO:0007669"/>
    <property type="project" value="UniProtKB-KW"/>
</dbReference>
<comment type="similarity">
    <text evidence="2">Belongs to the methyltransferase superfamily. HEN1 family.</text>
</comment>
<evidence type="ECO:0000256" key="12">
    <source>
        <dbReference type="ARBA" id="ARBA00048418"/>
    </source>
</evidence>
<dbReference type="Gene3D" id="3.40.50.150">
    <property type="entry name" value="Vaccinia Virus protein VP39"/>
    <property type="match status" value="1"/>
</dbReference>
<evidence type="ECO:0000256" key="1">
    <source>
        <dbReference type="ARBA" id="ARBA00001946"/>
    </source>
</evidence>
<dbReference type="GO" id="GO:0030422">
    <property type="term" value="P:siRNA processing"/>
    <property type="evidence" value="ECO:0007669"/>
    <property type="project" value="TreeGrafter"/>
</dbReference>
<dbReference type="GO" id="GO:0090486">
    <property type="term" value="F:small RNA 2'-O-methyltransferase activity"/>
    <property type="evidence" value="ECO:0007669"/>
    <property type="project" value="UniProtKB-EC"/>
</dbReference>
<gene>
    <name evidence="15" type="ORF">PV327_010710</name>
</gene>
<keyword evidence="9" id="KW-0694">RNA-binding</keyword>
<organism evidence="15 16">
    <name type="scientific">Microctonus hyperodae</name>
    <name type="common">Parasitoid wasp</name>
    <dbReference type="NCBI Taxonomy" id="165561"/>
    <lineage>
        <taxon>Eukaryota</taxon>
        <taxon>Metazoa</taxon>
        <taxon>Ecdysozoa</taxon>
        <taxon>Arthropoda</taxon>
        <taxon>Hexapoda</taxon>
        <taxon>Insecta</taxon>
        <taxon>Pterygota</taxon>
        <taxon>Neoptera</taxon>
        <taxon>Endopterygota</taxon>
        <taxon>Hymenoptera</taxon>
        <taxon>Apocrita</taxon>
        <taxon>Ichneumonoidea</taxon>
        <taxon>Braconidae</taxon>
        <taxon>Euphorinae</taxon>
        <taxon>Microctonus</taxon>
    </lineage>
</organism>
<evidence type="ECO:0000256" key="2">
    <source>
        <dbReference type="ARBA" id="ARBA00009026"/>
    </source>
</evidence>
<dbReference type="GO" id="GO:0046872">
    <property type="term" value="F:metal ion binding"/>
    <property type="evidence" value="ECO:0007669"/>
    <property type="project" value="UniProtKB-KW"/>
</dbReference>
<comment type="caution">
    <text evidence="15">The sequence shown here is derived from an EMBL/GenBank/DDBJ whole genome shotgun (WGS) entry which is preliminary data.</text>
</comment>
<comment type="cofactor">
    <cofactor evidence="1">
        <name>Mg(2+)</name>
        <dbReference type="ChEBI" id="CHEBI:18420"/>
    </cofactor>
</comment>
<evidence type="ECO:0000256" key="8">
    <source>
        <dbReference type="ARBA" id="ARBA00022842"/>
    </source>
</evidence>
<evidence type="ECO:0000313" key="15">
    <source>
        <dbReference type="EMBL" id="KAK0159614.1"/>
    </source>
</evidence>
<keyword evidence="8" id="KW-0460">Magnesium</keyword>
<evidence type="ECO:0000256" key="14">
    <source>
        <dbReference type="SAM" id="SignalP"/>
    </source>
</evidence>
<proteinExistence type="inferred from homology"/>
<dbReference type="GO" id="GO:0001510">
    <property type="term" value="P:RNA methylation"/>
    <property type="evidence" value="ECO:0007669"/>
    <property type="project" value="InterPro"/>
</dbReference>
<dbReference type="EC" id="2.1.1.386" evidence="11"/>
<evidence type="ECO:0000256" key="11">
    <source>
        <dbReference type="ARBA" id="ARBA00035025"/>
    </source>
</evidence>
<evidence type="ECO:0000256" key="6">
    <source>
        <dbReference type="ARBA" id="ARBA00022691"/>
    </source>
</evidence>
<evidence type="ECO:0000256" key="13">
    <source>
        <dbReference type="SAM" id="MobiDB-lite"/>
    </source>
</evidence>
<dbReference type="AlphaFoldDB" id="A0AA39EZ09"/>
<dbReference type="PANTHER" id="PTHR21404">
    <property type="entry name" value="HEN1"/>
    <property type="match status" value="1"/>
</dbReference>
<reference evidence="15" key="2">
    <citation type="submission" date="2023-03" db="EMBL/GenBank/DDBJ databases">
        <authorList>
            <person name="Inwood S.N."/>
            <person name="Skelly J.G."/>
            <person name="Guhlin J."/>
            <person name="Harrop T.W.R."/>
            <person name="Goldson S.G."/>
            <person name="Dearden P.K."/>
        </authorList>
    </citation>
    <scope>NUCLEOTIDE SEQUENCE</scope>
    <source>
        <strain evidence="15">Lincoln</strain>
        <tissue evidence="15">Whole body</tissue>
    </source>
</reference>
<keyword evidence="14" id="KW-0732">Signal</keyword>
<keyword evidence="16" id="KW-1185">Reference proteome</keyword>
<dbReference type="GO" id="GO:0034587">
    <property type="term" value="P:piRNA processing"/>
    <property type="evidence" value="ECO:0007669"/>
    <property type="project" value="TreeGrafter"/>
</dbReference>
<dbReference type="GO" id="GO:0005634">
    <property type="term" value="C:nucleus"/>
    <property type="evidence" value="ECO:0007669"/>
    <property type="project" value="TreeGrafter"/>
</dbReference>
<feature type="compositionally biased region" description="Low complexity" evidence="13">
    <location>
        <begin position="598"/>
        <end position="612"/>
    </location>
</feature>
<dbReference type="PANTHER" id="PTHR21404:SF3">
    <property type="entry name" value="SMALL RNA 2'-O-METHYLTRANSFERASE"/>
    <property type="match status" value="1"/>
</dbReference>
<feature type="region of interest" description="Disordered" evidence="13">
    <location>
        <begin position="596"/>
        <end position="620"/>
    </location>
</feature>
<dbReference type="EMBL" id="JAQQBR010001836">
    <property type="protein sequence ID" value="KAK0159614.1"/>
    <property type="molecule type" value="Genomic_DNA"/>
</dbReference>
<keyword evidence="10" id="KW-0943">RNA-mediated gene silencing</keyword>
<sequence length="715" mass="82007">MIIIFFHMLFLVGKYFCNKLNVSNTDSNELRDEPASSHETMSYCAASKNIKSITTNSEIEDQFYDDCNNKKTTMKFRPPAFIQRYHAVINELRAEKYRGKIKKVVDFGCSELGFFNHLKNTPGIEEIICVDIDTEVLEKNKNKIQPLTADYLHVKDHPLNVYIYKGSVTHPDKHLENTDAIICIELIEHLYSDTLNDLPQNIFGYIKPKVAIFTTPNADFNVLFPNLNGFRHDDHKFEWTRDEFAHWANGIINKYPDYKVKFKGICRGPKGTEKYGCCSQMAIFHRREDINTQQTVPISNANDSFNLILHVEYPFRIDNRSLEAKILDEASYFIRRYQLNNDCEDETMPFDYLLEIMDDLTIRTDEFREILSKAGWQVVNDEHGGLIIILKPLSVFSNSDANDSDAPLEDIEEIHEQADDNTINNGELNEELINDDSEKLINNLPMTNFGRFNRPNEFIRSNIDDGVEQNETHHDLESICSINLESPLNENSLLCPQNITDPNFQCSIVDDDLSVGLINNYVTSDVSFESDDEDSNPKVTSTPNKNKKKRMRDLSPENCREFKFDDENYFHDKIDGKAIKKIIYDGNNAGQFYNKDTPSSSSCSPGIISDSGYPHSSSAPDWSPEYDIPSLGGDIEIELPKIDVYDCLVENGDLANNNRDNEGNNMVAPVENDDFDDLQPVIDVLENDLENENDIYDFQNGFPVWLLRIHVARLL</sequence>
<feature type="region of interest" description="Disordered" evidence="13">
    <location>
        <begin position="527"/>
        <end position="554"/>
    </location>
</feature>
<accession>A0AA39EZ09</accession>
<evidence type="ECO:0000256" key="7">
    <source>
        <dbReference type="ARBA" id="ARBA00022723"/>
    </source>
</evidence>
<keyword evidence="5" id="KW-0808">Transferase</keyword>
<evidence type="ECO:0000256" key="4">
    <source>
        <dbReference type="ARBA" id="ARBA00022603"/>
    </source>
</evidence>
<name>A0AA39EZ09_MICHY</name>
<evidence type="ECO:0000313" key="16">
    <source>
        <dbReference type="Proteomes" id="UP001168972"/>
    </source>
</evidence>